<proteinExistence type="predicted"/>
<dbReference type="RefSeq" id="WP_406699302.1">
    <property type="nucleotide sequence ID" value="NZ_CP155447.1"/>
</dbReference>
<reference evidence="2" key="1">
    <citation type="submission" date="2024-05" db="EMBL/GenBank/DDBJ databases">
        <title>Planctomycetes of the genus Singulisphaera possess chitinolytic capabilities.</title>
        <authorList>
            <person name="Ivanova A."/>
        </authorList>
    </citation>
    <scope>NUCLEOTIDE SEQUENCE</scope>
    <source>
        <strain evidence="2">Ch08T</strain>
    </source>
</reference>
<protein>
    <submittedName>
        <fullName evidence="2">Uncharacterized protein</fullName>
    </submittedName>
</protein>
<feature type="region of interest" description="Disordered" evidence="1">
    <location>
        <begin position="1"/>
        <end position="20"/>
    </location>
</feature>
<name>A0AAU7CNG3_9BACT</name>
<dbReference type="AlphaFoldDB" id="A0AAU7CNG3"/>
<sequence length="131" mass="14267">MSEIQAETEGRLAPRRRAEETSCLRQSQRVAPTLCPELVDQGGRAFAFLVVDQASWLFHFARCPDCLAAVGVATDPMNQNEPVVFDSLRPPAVDAWGECGVMIPHVCQGDERVAPSKLSVPSPRETGCRSS</sequence>
<evidence type="ECO:0000313" key="2">
    <source>
        <dbReference type="EMBL" id="XBH06452.1"/>
    </source>
</evidence>
<dbReference type="EMBL" id="CP155447">
    <property type="protein sequence ID" value="XBH06452.1"/>
    <property type="molecule type" value="Genomic_DNA"/>
</dbReference>
<gene>
    <name evidence="2" type="ORF">V5E97_10565</name>
</gene>
<accession>A0AAU7CNG3</accession>
<evidence type="ECO:0000256" key="1">
    <source>
        <dbReference type="SAM" id="MobiDB-lite"/>
    </source>
</evidence>
<organism evidence="2">
    <name type="scientific">Singulisphaera sp. Ch08</name>
    <dbReference type="NCBI Taxonomy" id="3120278"/>
    <lineage>
        <taxon>Bacteria</taxon>
        <taxon>Pseudomonadati</taxon>
        <taxon>Planctomycetota</taxon>
        <taxon>Planctomycetia</taxon>
        <taxon>Isosphaerales</taxon>
        <taxon>Isosphaeraceae</taxon>
        <taxon>Singulisphaera</taxon>
    </lineage>
</organism>
<feature type="compositionally biased region" description="Basic and acidic residues" evidence="1">
    <location>
        <begin position="8"/>
        <end position="20"/>
    </location>
</feature>